<dbReference type="RefSeq" id="XP_002112745.1">
    <property type="nucleotide sequence ID" value="XM_002112709.1"/>
</dbReference>
<dbReference type="InParanoid" id="B3RXF2"/>
<dbReference type="FunFam" id="3.40.30.10:FF:000768">
    <property type="entry name" value="Iodothyronine deiodinase"/>
    <property type="match status" value="1"/>
</dbReference>
<dbReference type="GO" id="GO:0042403">
    <property type="term" value="P:thyroid hormone metabolic process"/>
    <property type="evidence" value="ECO:0000318"/>
    <property type="project" value="GO_Central"/>
</dbReference>
<dbReference type="PANTHER" id="PTHR11781">
    <property type="entry name" value="IODOTHYRONINE DEIODINASE"/>
    <property type="match status" value="1"/>
</dbReference>
<dbReference type="GO" id="GO:0042446">
    <property type="term" value="P:hormone biosynthetic process"/>
    <property type="evidence" value="ECO:0007669"/>
    <property type="project" value="UniProtKB-KW"/>
</dbReference>
<dbReference type="GeneID" id="6753514"/>
<dbReference type="GO" id="GO:0004800">
    <property type="term" value="F:thyroxine 5'-deiodinase activity"/>
    <property type="evidence" value="ECO:0000318"/>
    <property type="project" value="GO_Central"/>
</dbReference>
<feature type="transmembrane region" description="Helical" evidence="2">
    <location>
        <begin position="14"/>
        <end position="36"/>
    </location>
</feature>
<keyword evidence="2" id="KW-1133">Transmembrane helix</keyword>
<dbReference type="FunCoup" id="B3RXF2">
    <property type="interactions" value="7"/>
</dbReference>
<keyword evidence="1" id="KW-0560">Oxidoreductase</keyword>
<organism evidence="3 4">
    <name type="scientific">Trichoplax adhaerens</name>
    <name type="common">Trichoplax reptans</name>
    <dbReference type="NCBI Taxonomy" id="10228"/>
    <lineage>
        <taxon>Eukaryota</taxon>
        <taxon>Metazoa</taxon>
        <taxon>Placozoa</taxon>
        <taxon>Uniplacotomia</taxon>
        <taxon>Trichoplacea</taxon>
        <taxon>Trichoplacidae</taxon>
        <taxon>Trichoplax</taxon>
    </lineage>
</organism>
<dbReference type="Proteomes" id="UP000009022">
    <property type="component" value="Unassembled WGS sequence"/>
</dbReference>
<keyword evidence="2" id="KW-0812">Transmembrane</keyword>
<name>B3RXF2_TRIAD</name>
<gene>
    <name evidence="3" type="ORF">TRIADDRAFT_56187</name>
</gene>
<dbReference type="InterPro" id="IPR000643">
    <property type="entry name" value="Iodothyronine_deiodinase"/>
</dbReference>
<evidence type="ECO:0000256" key="2">
    <source>
        <dbReference type="SAM" id="Phobius"/>
    </source>
</evidence>
<dbReference type="PANTHER" id="PTHR11781:SF22">
    <property type="entry name" value="TYPE I IODOTHYRONINE DEIODINASE"/>
    <property type="match status" value="1"/>
</dbReference>
<dbReference type="KEGG" id="tad:TRIADDRAFT_56187"/>
<evidence type="ECO:0000256" key="1">
    <source>
        <dbReference type="RuleBase" id="RU000676"/>
    </source>
</evidence>
<dbReference type="Gene3D" id="3.40.30.10">
    <property type="entry name" value="Glutaredoxin"/>
    <property type="match status" value="1"/>
</dbReference>
<keyword evidence="4" id="KW-1185">Reference proteome</keyword>
<reference evidence="3 4" key="1">
    <citation type="journal article" date="2008" name="Nature">
        <title>The Trichoplax genome and the nature of placozoans.</title>
        <authorList>
            <person name="Srivastava M."/>
            <person name="Begovic E."/>
            <person name="Chapman J."/>
            <person name="Putnam N.H."/>
            <person name="Hellsten U."/>
            <person name="Kawashima T."/>
            <person name="Kuo A."/>
            <person name="Mitros T."/>
            <person name="Salamov A."/>
            <person name="Carpenter M.L."/>
            <person name="Signorovitch A.Y."/>
            <person name="Moreno M.A."/>
            <person name="Kamm K."/>
            <person name="Grimwood J."/>
            <person name="Schmutz J."/>
            <person name="Shapiro H."/>
            <person name="Grigoriev I.V."/>
            <person name="Buss L.W."/>
            <person name="Schierwater B."/>
            <person name="Dellaporta S.L."/>
            <person name="Rokhsar D.S."/>
        </authorList>
    </citation>
    <scope>NUCLEOTIDE SEQUENCE [LARGE SCALE GENOMIC DNA]</scope>
    <source>
        <strain evidence="3 4">Grell-BS-1999</strain>
    </source>
</reference>
<dbReference type="OrthoDB" id="428577at2759"/>
<dbReference type="CTD" id="6753514"/>
<protein>
    <recommendedName>
        <fullName evidence="1">Iodothyronine deiodinase</fullName>
    </recommendedName>
</protein>
<dbReference type="AlphaFoldDB" id="B3RXF2"/>
<keyword evidence="1" id="KW-0712">Selenocysteine</keyword>
<evidence type="ECO:0000313" key="3">
    <source>
        <dbReference type="EMBL" id="EDV24855.1"/>
    </source>
</evidence>
<accession>B3RXF2</accession>
<proteinExistence type="inferred from homology"/>
<dbReference type="PhylomeDB" id="B3RXF2"/>
<dbReference type="HOGENOM" id="CLU_103502_0_0_1"/>
<keyword evidence="1" id="KW-0893">Thyroid hormones biosynthesis</keyword>
<dbReference type="Pfam" id="PF00837">
    <property type="entry name" value="T4_deiodinase"/>
    <property type="match status" value="1"/>
</dbReference>
<comment type="function">
    <text evidence="1">Responsible for the deiodination of T4 (3,5,3',5'-tetraiodothyronine).</text>
</comment>
<keyword evidence="2" id="KW-0472">Membrane</keyword>
<dbReference type="eggNOG" id="ENOG502QUGZ">
    <property type="taxonomic scope" value="Eukaryota"/>
</dbReference>
<evidence type="ECO:0000313" key="4">
    <source>
        <dbReference type="Proteomes" id="UP000009022"/>
    </source>
</evidence>
<dbReference type="EMBL" id="DS985245">
    <property type="protein sequence ID" value="EDV24855.1"/>
    <property type="molecule type" value="Genomic_DNA"/>
</dbReference>
<comment type="similarity">
    <text evidence="1">Belongs to the iodothyronine deiodinase family.</text>
</comment>
<sequence>MSKAKNSKYPPPGIWYWVWAVWGFFKTIYICIYWHAFYPKVAAINRVKLLEKYKQETKLVNTTTWDFIKFLFFDIDNLVGTSFEPFNPGRIKVGQVAPAAKKYGDRANFLTVYIAEAHPSDGWALDLSNDSIGVCYRAPRKVEDRIYIAKEFIKNYNYPVPLYVDSITDDTLKTYSSMPERLYIIKDGKVAYKGGPGPYCYSLEEMEEHLLKLF</sequence>